<protein>
    <recommendedName>
        <fullName evidence="6">Serpin domain-containing protein</fullName>
    </recommendedName>
</protein>
<evidence type="ECO:0000256" key="4">
    <source>
        <dbReference type="RuleBase" id="RU000411"/>
    </source>
</evidence>
<dbReference type="SUPFAM" id="SSF56574">
    <property type="entry name" value="Serpins"/>
    <property type="match status" value="1"/>
</dbReference>
<dbReference type="GO" id="GO:0004867">
    <property type="term" value="F:serine-type endopeptidase inhibitor activity"/>
    <property type="evidence" value="ECO:0007669"/>
    <property type="project" value="UniProtKB-KW"/>
</dbReference>
<dbReference type="Gene3D" id="3.30.497.10">
    <property type="entry name" value="Antithrombin, subunit I, domain 2"/>
    <property type="match status" value="1"/>
</dbReference>
<dbReference type="PROSITE" id="PS00284">
    <property type="entry name" value="SERPIN"/>
    <property type="match status" value="1"/>
</dbReference>
<gene>
    <name evidence="7" type="ORF">PSYICH_LOCUS15172</name>
</gene>
<accession>A0A9P0GMD1</accession>
<feature type="chain" id="PRO_5040141272" description="Serpin domain-containing protein" evidence="5">
    <location>
        <begin position="19"/>
        <end position="386"/>
    </location>
</feature>
<dbReference type="EMBL" id="OV651821">
    <property type="protein sequence ID" value="CAH1115086.1"/>
    <property type="molecule type" value="Genomic_DNA"/>
</dbReference>
<dbReference type="Pfam" id="PF00079">
    <property type="entry name" value="Serpin"/>
    <property type="match status" value="1"/>
</dbReference>
<dbReference type="AlphaFoldDB" id="A0A9P0GMD1"/>
<keyword evidence="2" id="KW-0646">Protease inhibitor</keyword>
<dbReference type="SMART" id="SM00093">
    <property type="entry name" value="SERPIN"/>
    <property type="match status" value="1"/>
</dbReference>
<keyword evidence="8" id="KW-1185">Reference proteome</keyword>
<dbReference type="OrthoDB" id="9518664at2759"/>
<dbReference type="PANTHER" id="PTHR11461">
    <property type="entry name" value="SERINE PROTEASE INHIBITOR, SERPIN"/>
    <property type="match status" value="1"/>
</dbReference>
<name>A0A9P0GMD1_9CUCU</name>
<evidence type="ECO:0000313" key="7">
    <source>
        <dbReference type="EMBL" id="CAH1115086.1"/>
    </source>
</evidence>
<dbReference type="InterPro" id="IPR023796">
    <property type="entry name" value="Serpin_dom"/>
</dbReference>
<dbReference type="InterPro" id="IPR023795">
    <property type="entry name" value="Serpin_CS"/>
</dbReference>
<proteinExistence type="inferred from homology"/>
<keyword evidence="5" id="KW-0732">Signal</keyword>
<organism evidence="7 8">
    <name type="scientific">Psylliodes chrysocephalus</name>
    <dbReference type="NCBI Taxonomy" id="3402493"/>
    <lineage>
        <taxon>Eukaryota</taxon>
        <taxon>Metazoa</taxon>
        <taxon>Ecdysozoa</taxon>
        <taxon>Arthropoda</taxon>
        <taxon>Hexapoda</taxon>
        <taxon>Insecta</taxon>
        <taxon>Pterygota</taxon>
        <taxon>Neoptera</taxon>
        <taxon>Endopterygota</taxon>
        <taxon>Coleoptera</taxon>
        <taxon>Polyphaga</taxon>
        <taxon>Cucujiformia</taxon>
        <taxon>Chrysomeloidea</taxon>
        <taxon>Chrysomelidae</taxon>
        <taxon>Galerucinae</taxon>
        <taxon>Alticini</taxon>
        <taxon>Psylliodes</taxon>
    </lineage>
</organism>
<evidence type="ECO:0000256" key="1">
    <source>
        <dbReference type="ARBA" id="ARBA00009500"/>
    </source>
</evidence>
<feature type="signal peptide" evidence="5">
    <location>
        <begin position="1"/>
        <end position="18"/>
    </location>
</feature>
<dbReference type="InterPro" id="IPR000215">
    <property type="entry name" value="Serpin_fam"/>
</dbReference>
<evidence type="ECO:0000259" key="6">
    <source>
        <dbReference type="SMART" id="SM00093"/>
    </source>
</evidence>
<evidence type="ECO:0000313" key="8">
    <source>
        <dbReference type="Proteomes" id="UP001153636"/>
    </source>
</evidence>
<reference evidence="7" key="1">
    <citation type="submission" date="2022-01" db="EMBL/GenBank/DDBJ databases">
        <authorList>
            <person name="King R."/>
        </authorList>
    </citation>
    <scope>NUCLEOTIDE SEQUENCE</scope>
</reference>
<dbReference type="GO" id="GO:0005615">
    <property type="term" value="C:extracellular space"/>
    <property type="evidence" value="ECO:0007669"/>
    <property type="project" value="InterPro"/>
</dbReference>
<dbReference type="PANTHER" id="PTHR11461:SF211">
    <property type="entry name" value="GH10112P-RELATED"/>
    <property type="match status" value="1"/>
</dbReference>
<dbReference type="Proteomes" id="UP001153636">
    <property type="component" value="Chromosome 9"/>
</dbReference>
<evidence type="ECO:0000256" key="5">
    <source>
        <dbReference type="SAM" id="SignalP"/>
    </source>
</evidence>
<keyword evidence="3" id="KW-0722">Serine protease inhibitor</keyword>
<evidence type="ECO:0000256" key="2">
    <source>
        <dbReference type="ARBA" id="ARBA00022690"/>
    </source>
</evidence>
<dbReference type="InterPro" id="IPR036186">
    <property type="entry name" value="Serpin_sf"/>
</dbReference>
<dbReference type="InterPro" id="IPR042185">
    <property type="entry name" value="Serpin_sf_2"/>
</dbReference>
<sequence>MNWIVLFFGAFLILECNSQGVQLIAQATDKLSVKVYNLMKSTSFNFVYSAFATDVMCSLIANGAKGQTKSELLTTCALPTNQQTRDQAFKQLINKFTVNTPTLKLRQVNRIYPANKFVILPAFRSNALNFYNTEIQSLNYHNTFAADANTNSWVQNCTDNLIKNTVNPAILKPTTEMIIANIIYISGQWANPFPKANTKKSTFHQGGSKTKSIDFMTTITNVKYAENVALKADFLELDLKNSDISVVIILPKNGVDLKEIESNIEKYLGVHDFQTTAVKISLPKFSISSILADPALPKKLGVVKLYSKEADLTGIAPVGQLYTDVAIQKNVITVSEGGINFPFENEVVTGSQVLEEKRVFNADRPFIFYIEDKSTKVKLFLGRFGG</sequence>
<dbReference type="Gene3D" id="2.30.39.10">
    <property type="entry name" value="Alpha-1-antitrypsin, domain 1"/>
    <property type="match status" value="1"/>
</dbReference>
<feature type="domain" description="Serpin" evidence="6">
    <location>
        <begin position="33"/>
        <end position="384"/>
    </location>
</feature>
<evidence type="ECO:0000256" key="3">
    <source>
        <dbReference type="ARBA" id="ARBA00022900"/>
    </source>
</evidence>
<comment type="similarity">
    <text evidence="1 4">Belongs to the serpin family.</text>
</comment>
<dbReference type="InterPro" id="IPR042178">
    <property type="entry name" value="Serpin_sf_1"/>
</dbReference>